<accession>A0ABS0GZL2</accession>
<dbReference type="PROSITE" id="PS51194">
    <property type="entry name" value="HELICASE_CTER"/>
    <property type="match status" value="1"/>
</dbReference>
<feature type="domain" description="Helicase C-terminal" evidence="1">
    <location>
        <begin position="856"/>
        <end position="1018"/>
    </location>
</feature>
<organism evidence="2 3">
    <name type="scientific">Plantactinospora alkalitolerans</name>
    <dbReference type="NCBI Taxonomy" id="2789879"/>
    <lineage>
        <taxon>Bacteria</taxon>
        <taxon>Bacillati</taxon>
        <taxon>Actinomycetota</taxon>
        <taxon>Actinomycetes</taxon>
        <taxon>Micromonosporales</taxon>
        <taxon>Micromonosporaceae</taxon>
        <taxon>Plantactinospora</taxon>
    </lineage>
</organism>
<evidence type="ECO:0000313" key="2">
    <source>
        <dbReference type="EMBL" id="MBF9131393.1"/>
    </source>
</evidence>
<dbReference type="InterPro" id="IPR027417">
    <property type="entry name" value="P-loop_NTPase"/>
</dbReference>
<sequence>MTAATGTPTPARIRDHLLASLQRRILSEAAGELIPAGTRLLGAPHRDQVWLGQLSSEPQLIADISRGLTGDRMVPAAEGFSFRLADGTAAAVFDVELSFCVYVTLHPTLGEQRAFLDADQHHTTTNKPNQVAGTGASPQGRPLATVWTKVAVGPVSIRVRLEPGDQGTLRFGEAEITAAVNSAVSAAVHAVGEPYRARRKARPAGSLPRDADMYDDAAWASYTAGNVLAAVDTALPRFAATIEVDITGSDAGTDVLMTVVNGTPADETQFADRARTDTLDRPHLDTHLYEVRLSARTDAILRPHTLEQVARSHRYDRTVEAFGQTSPIEVSSDGSITLLTTAYGAVAETGRVHPRTHAANGTKIDVAFDPLITDPVDTVNALVDAHATWVDAHWSDDALKALRATRGWDDDAADAAAADARAARDESAWLRAGAQALTDHADLREAFILANRAMREVAAAKGHKSWWLFQIAWIVGCLPAVVDPTADLDVQIETVPPGGGKSEAYLGVALTHLFYTRLRGGTAGVNVWARFPLRLLSAQQTHRFTQAVLAAEVLRKRDPRISGGDPFGVGFFVGGTNTPNRVYPADSRFSRGLDPHSPRLADRCRILDRCPVCSKTVTVRFDERTWTMQHVCANTSCPLTGVLPVWVIDDDIYRNAPAVLVGTVDKLAQMGHADQFKIAFGRVHSRCPRHGYTASPSFCAVFGCTENRMPARDGFGYLRCEITDELHLLDESLGALDGMYETLLQQIGESLGNPPLHIIGATATLEGYREQVRQLYRRDSARRFPAPGPNAEENFFSRVLTDDPLRRYVGVRPRRTTMVTAAADIARIHAVWLTQAVTDPAAAATAAGLDASNPDILTEVSSAVEDDLAVLLAYCLRNEDLSSFIRDDRVRRLLDSEDNLAKISGSADPADIREAIARLDAPPDDPARRIRIIAATRAIGHGFDSPRLNVMVLMGTPAQAAEVIQATARVGRTHPGLVMHVFNPSRDRDSSVFRYYATWIRYLDRLVTKVPVNRESLPVLRRALPGALMSYLLQVHNLAWMTSGSRRFSLAKSDQFRDALNTGHLDRKTLVADLSTGLGLDPANPYHQIHRIEVEKFVDETMSRMAVSAAPNRSTADLLDPSVPRSLRDVEEPITIYKNA</sequence>
<dbReference type="CDD" id="cd18785">
    <property type="entry name" value="SF2_C"/>
    <property type="match status" value="1"/>
</dbReference>
<name>A0ABS0GZL2_9ACTN</name>
<dbReference type="SMART" id="SM00490">
    <property type="entry name" value="HELICc"/>
    <property type="match status" value="1"/>
</dbReference>
<reference evidence="2 3" key="1">
    <citation type="submission" date="2020-11" db="EMBL/GenBank/DDBJ databases">
        <title>A novel isolate from a Black sea contaminated sediment with potential to produce alkanes: Plantactinospora alkalitolerans sp. nov.</title>
        <authorList>
            <person name="Carro L."/>
            <person name="Veyisoglu A."/>
            <person name="Guven K."/>
            <person name="Schumann P."/>
            <person name="Klenk H.-P."/>
            <person name="Sahin N."/>
        </authorList>
    </citation>
    <scope>NUCLEOTIDE SEQUENCE [LARGE SCALE GENOMIC DNA]</scope>
    <source>
        <strain evidence="2 3">S1510</strain>
    </source>
</reference>
<comment type="caution">
    <text evidence="2">The sequence shown here is derived from an EMBL/GenBank/DDBJ whole genome shotgun (WGS) entry which is preliminary data.</text>
</comment>
<dbReference type="Gene3D" id="3.40.50.300">
    <property type="entry name" value="P-loop containing nucleotide triphosphate hydrolases"/>
    <property type="match status" value="2"/>
</dbReference>
<dbReference type="Pfam" id="PF00271">
    <property type="entry name" value="Helicase_C"/>
    <property type="match status" value="1"/>
</dbReference>
<dbReference type="RefSeq" id="WP_196202951.1">
    <property type="nucleotide sequence ID" value="NZ_JADPUN010000194.1"/>
</dbReference>
<dbReference type="InterPro" id="IPR001650">
    <property type="entry name" value="Helicase_C-like"/>
</dbReference>
<evidence type="ECO:0000313" key="3">
    <source>
        <dbReference type="Proteomes" id="UP000638560"/>
    </source>
</evidence>
<dbReference type="EMBL" id="JADPUN010000194">
    <property type="protein sequence ID" value="MBF9131393.1"/>
    <property type="molecule type" value="Genomic_DNA"/>
</dbReference>
<dbReference type="Proteomes" id="UP000638560">
    <property type="component" value="Unassembled WGS sequence"/>
</dbReference>
<protein>
    <recommendedName>
        <fullName evidence="1">Helicase C-terminal domain-containing protein</fullName>
    </recommendedName>
</protein>
<dbReference type="SUPFAM" id="SSF52540">
    <property type="entry name" value="P-loop containing nucleoside triphosphate hydrolases"/>
    <property type="match status" value="1"/>
</dbReference>
<proteinExistence type="predicted"/>
<evidence type="ECO:0000259" key="1">
    <source>
        <dbReference type="PROSITE" id="PS51194"/>
    </source>
</evidence>
<keyword evidence="3" id="KW-1185">Reference proteome</keyword>
<gene>
    <name evidence="2" type="ORF">I0C86_20855</name>
</gene>